<proteinExistence type="predicted"/>
<keyword evidence="5" id="KW-1185">Reference proteome</keyword>
<feature type="domain" description="Berberine/berberine-like" evidence="3">
    <location>
        <begin position="435"/>
        <end position="490"/>
    </location>
</feature>
<dbReference type="InterPro" id="IPR012951">
    <property type="entry name" value="BBE"/>
</dbReference>
<dbReference type="STRING" id="3750.A0A498JV91"/>
<accession>A0A498JV91</accession>
<dbReference type="EMBL" id="RDQH01000331">
    <property type="protein sequence ID" value="RXH98867.1"/>
    <property type="molecule type" value="Genomic_DNA"/>
</dbReference>
<reference evidence="4 5" key="1">
    <citation type="submission" date="2018-10" db="EMBL/GenBank/DDBJ databases">
        <title>A high-quality apple genome assembly.</title>
        <authorList>
            <person name="Hu J."/>
        </authorList>
    </citation>
    <scope>NUCLEOTIDE SEQUENCE [LARGE SCALE GENOMIC DNA]</scope>
    <source>
        <strain evidence="5">cv. HFTH1</strain>
        <tissue evidence="4">Young leaf</tissue>
    </source>
</reference>
<evidence type="ECO:0000256" key="2">
    <source>
        <dbReference type="ARBA" id="ARBA00022827"/>
    </source>
</evidence>
<evidence type="ECO:0000259" key="3">
    <source>
        <dbReference type="Pfam" id="PF08031"/>
    </source>
</evidence>
<organism evidence="4 5">
    <name type="scientific">Malus domestica</name>
    <name type="common">Apple</name>
    <name type="synonym">Pyrus malus</name>
    <dbReference type="NCBI Taxonomy" id="3750"/>
    <lineage>
        <taxon>Eukaryota</taxon>
        <taxon>Viridiplantae</taxon>
        <taxon>Streptophyta</taxon>
        <taxon>Embryophyta</taxon>
        <taxon>Tracheophyta</taxon>
        <taxon>Spermatophyta</taxon>
        <taxon>Magnoliopsida</taxon>
        <taxon>eudicotyledons</taxon>
        <taxon>Gunneridae</taxon>
        <taxon>Pentapetalae</taxon>
        <taxon>rosids</taxon>
        <taxon>fabids</taxon>
        <taxon>Rosales</taxon>
        <taxon>Rosaceae</taxon>
        <taxon>Amygdaloideae</taxon>
        <taxon>Maleae</taxon>
        <taxon>Malus</taxon>
    </lineage>
</organism>
<feature type="domain" description="Berberine/berberine-like" evidence="3">
    <location>
        <begin position="204"/>
        <end position="261"/>
    </location>
</feature>
<evidence type="ECO:0000313" key="5">
    <source>
        <dbReference type="Proteomes" id="UP000290289"/>
    </source>
</evidence>
<protein>
    <recommendedName>
        <fullName evidence="3">Berberine/berberine-like domain-containing protein</fullName>
    </recommendedName>
</protein>
<evidence type="ECO:0000256" key="1">
    <source>
        <dbReference type="ARBA" id="ARBA00022630"/>
    </source>
</evidence>
<dbReference type="Gene3D" id="3.30.465.10">
    <property type="match status" value="1"/>
</dbReference>
<dbReference type="PANTHER" id="PTHR32448">
    <property type="entry name" value="OS08G0158400 PROTEIN"/>
    <property type="match status" value="1"/>
</dbReference>
<sequence length="740" mass="85311">MEISNVKVLQLLLFILLNLYVLRLVFQVANGAGTNDGKTIQVIFNFVFLESVEKLLPWMQENFPELSLDKTKFNEMSWIESVLYISGIPRNESETLLQRTQQSKGFFKAKSDYVTEPISEAGLEGLWERLLQLEIFQLILTPFGGIMSEVSDSEIPFPHRKGTLFEIQYLVSWGDDKETEKHIGSMKMLYEYMTPYVSKSPRAAYLNYRDLDLGTNKNGNTSYAQASIWGLRYFKNNFRRLVHVKTLVDPENFFRNEQSIPDGTNGGKVITVLFDCLFLETVEKLLPWMQENFPELSLDQTKFTEMSWIDSVLYFSGIPRNESELLLQRRTEDSNRFFKAKSDYVTDPISEAGLEHLWKILLEEERSVLILTPFGGKMSEISDSETPFPHRKGTLFEIQYMIFWNDDKETEKHIGWMRRLYEYMTPHVSKSPRAAYLNYRDLDLGRNIDDGSTGYEEASIWGLKYFKGNFMRLVNVKTVVDPDNFFWDEQTTERFLQCFASHYEGLSYVLEAPFIIIDLLNLWSIDVDIENESGWVESGAALSECTTQFHRRVKFMDFQQGHVQLSGEELFWAIRGGGGSSFGVILAWKLRLVPVPPSVTGFKISQTIEQGAMKLFSKWQNIADTLHEDIFLHSVIGVGNKVAQMTAATALSWVEYVLYFASISTNESEALLRRTQQSKSFKAKSDYVSGPIWNLAWKAYEYMAPYVLKSPRGAYLNYRVLDLGRTMLVIQSMDKQAFGV</sequence>
<dbReference type="Gene3D" id="3.40.462.20">
    <property type="match status" value="3"/>
</dbReference>
<dbReference type="AlphaFoldDB" id="A0A498JV91"/>
<keyword evidence="1" id="KW-0285">Flavoprotein</keyword>
<dbReference type="InterPro" id="IPR016169">
    <property type="entry name" value="FAD-bd_PCMH_sub2"/>
</dbReference>
<dbReference type="GO" id="GO:0050660">
    <property type="term" value="F:flavin adenine dinucleotide binding"/>
    <property type="evidence" value="ECO:0007669"/>
    <property type="project" value="InterPro"/>
</dbReference>
<evidence type="ECO:0000313" key="4">
    <source>
        <dbReference type="EMBL" id="RXH98867.1"/>
    </source>
</evidence>
<keyword evidence="2" id="KW-0274">FAD</keyword>
<dbReference type="InterPro" id="IPR036318">
    <property type="entry name" value="FAD-bd_PCMH-like_sf"/>
</dbReference>
<name>A0A498JV91_MALDO</name>
<dbReference type="Proteomes" id="UP000290289">
    <property type="component" value="Chromosome 5"/>
</dbReference>
<dbReference type="SUPFAM" id="SSF56176">
    <property type="entry name" value="FAD-binding/transporter-associated domain-like"/>
    <property type="match status" value="1"/>
</dbReference>
<dbReference type="Pfam" id="PF08031">
    <property type="entry name" value="BBE"/>
    <property type="match status" value="2"/>
</dbReference>
<gene>
    <name evidence="4" type="ORF">DVH24_011192</name>
</gene>
<dbReference type="GO" id="GO:0016491">
    <property type="term" value="F:oxidoreductase activity"/>
    <property type="evidence" value="ECO:0007669"/>
    <property type="project" value="InterPro"/>
</dbReference>
<comment type="caution">
    <text evidence="4">The sequence shown here is derived from an EMBL/GenBank/DDBJ whole genome shotgun (WGS) entry which is preliminary data.</text>
</comment>